<evidence type="ECO:0000313" key="3">
    <source>
        <dbReference type="Proteomes" id="UP000244069"/>
    </source>
</evidence>
<evidence type="ECO:0008006" key="4">
    <source>
        <dbReference type="Google" id="ProtNLM"/>
    </source>
</evidence>
<feature type="signal peptide" evidence="1">
    <location>
        <begin position="1"/>
        <end position="28"/>
    </location>
</feature>
<organism evidence="2 3">
    <name type="scientific">Allosediminivita pacifica</name>
    <dbReference type="NCBI Taxonomy" id="1267769"/>
    <lineage>
        <taxon>Bacteria</taxon>
        <taxon>Pseudomonadati</taxon>
        <taxon>Pseudomonadota</taxon>
        <taxon>Alphaproteobacteria</taxon>
        <taxon>Rhodobacterales</taxon>
        <taxon>Paracoccaceae</taxon>
        <taxon>Allosediminivita</taxon>
    </lineage>
</organism>
<evidence type="ECO:0000313" key="2">
    <source>
        <dbReference type="EMBL" id="PTX45712.1"/>
    </source>
</evidence>
<keyword evidence="1" id="KW-0732">Signal</keyword>
<comment type="caution">
    <text evidence="2">The sequence shown here is derived from an EMBL/GenBank/DDBJ whole genome shotgun (WGS) entry which is preliminary data.</text>
</comment>
<gene>
    <name evidence="2" type="ORF">C8N44_12067</name>
</gene>
<feature type="chain" id="PRO_5015543076" description="Dienelactone hydrolase domain-containing protein" evidence="1">
    <location>
        <begin position="29"/>
        <end position="248"/>
    </location>
</feature>
<reference evidence="2 3" key="1">
    <citation type="submission" date="2018-04" db="EMBL/GenBank/DDBJ databases">
        <title>Genomic Encyclopedia of Archaeal and Bacterial Type Strains, Phase II (KMG-II): from individual species to whole genera.</title>
        <authorList>
            <person name="Goeker M."/>
        </authorList>
    </citation>
    <scope>NUCLEOTIDE SEQUENCE [LARGE SCALE GENOMIC DNA]</scope>
    <source>
        <strain evidence="2 3">DSM 29329</strain>
    </source>
</reference>
<protein>
    <recommendedName>
        <fullName evidence="4">Dienelactone hydrolase domain-containing protein</fullName>
    </recommendedName>
</protein>
<keyword evidence="3" id="KW-1185">Reference proteome</keyword>
<dbReference type="SUPFAM" id="SSF53474">
    <property type="entry name" value="alpha/beta-Hydrolases"/>
    <property type="match status" value="1"/>
</dbReference>
<evidence type="ECO:0000256" key="1">
    <source>
        <dbReference type="SAM" id="SignalP"/>
    </source>
</evidence>
<dbReference type="Gene3D" id="3.40.50.1820">
    <property type="entry name" value="alpha/beta hydrolase"/>
    <property type="match status" value="1"/>
</dbReference>
<accession>A0A2T6APG6</accession>
<dbReference type="Proteomes" id="UP000244069">
    <property type="component" value="Unassembled WGS sequence"/>
</dbReference>
<sequence>MKTILKDRRAARALAFAAALLAPLPLFAAEHAAGVRTMTVMSGERGTGLEVTVWYPATDAGTPVTLGENIFFEGTPARADAPVAEGRFPLILLSHGAGLAGRADAMSWIGAPLAEAGFVVAAPTHPFNTGPERSAEETMKLWLRPADLSATLDAVSSDDQLSEHLTPYGTGVLGLSMGGNSALLLAGAQLDPALWAGYCDTMELNPSLCGWVRMSGVDLHAMDSARWAGTAATRGCALRWRSTPRCPT</sequence>
<dbReference type="EMBL" id="QBKN01000020">
    <property type="protein sequence ID" value="PTX45712.1"/>
    <property type="molecule type" value="Genomic_DNA"/>
</dbReference>
<dbReference type="RefSeq" id="WP_210204171.1">
    <property type="nucleotide sequence ID" value="NZ_BMEZ01000008.1"/>
</dbReference>
<dbReference type="InterPro" id="IPR029058">
    <property type="entry name" value="AB_hydrolase_fold"/>
</dbReference>
<dbReference type="AlphaFoldDB" id="A0A2T6APG6"/>
<proteinExistence type="predicted"/>
<name>A0A2T6APG6_9RHOB</name>